<dbReference type="AlphaFoldDB" id="A0A2P2N895"/>
<organism evidence="2">
    <name type="scientific">Rhizophora mucronata</name>
    <name type="common">Asiatic mangrove</name>
    <dbReference type="NCBI Taxonomy" id="61149"/>
    <lineage>
        <taxon>Eukaryota</taxon>
        <taxon>Viridiplantae</taxon>
        <taxon>Streptophyta</taxon>
        <taxon>Embryophyta</taxon>
        <taxon>Tracheophyta</taxon>
        <taxon>Spermatophyta</taxon>
        <taxon>Magnoliopsida</taxon>
        <taxon>eudicotyledons</taxon>
        <taxon>Gunneridae</taxon>
        <taxon>Pentapetalae</taxon>
        <taxon>rosids</taxon>
        <taxon>fabids</taxon>
        <taxon>Malpighiales</taxon>
        <taxon>Rhizophoraceae</taxon>
        <taxon>Rhizophora</taxon>
    </lineage>
</organism>
<protein>
    <submittedName>
        <fullName evidence="2">Uncharacterized protein</fullName>
    </submittedName>
</protein>
<feature type="region of interest" description="Disordered" evidence="1">
    <location>
        <begin position="45"/>
        <end position="64"/>
    </location>
</feature>
<dbReference type="EMBL" id="GGEC01058188">
    <property type="protein sequence ID" value="MBX38672.1"/>
    <property type="molecule type" value="Transcribed_RNA"/>
</dbReference>
<reference evidence="2" key="1">
    <citation type="submission" date="2018-02" db="EMBL/GenBank/DDBJ databases">
        <title>Rhizophora mucronata_Transcriptome.</title>
        <authorList>
            <person name="Meera S.P."/>
            <person name="Sreeshan A."/>
            <person name="Augustine A."/>
        </authorList>
    </citation>
    <scope>NUCLEOTIDE SEQUENCE</scope>
    <source>
        <tissue evidence="2">Leaf</tissue>
    </source>
</reference>
<evidence type="ECO:0000256" key="1">
    <source>
        <dbReference type="SAM" id="MobiDB-lite"/>
    </source>
</evidence>
<name>A0A2P2N895_RHIMU</name>
<sequence length="64" mass="7249">MKDQPIPDAIKNLLVKDTASQSDANRKTHLVKDFDTKSNAIIYHSHGSVDKKKEEHPLLERAKP</sequence>
<proteinExistence type="predicted"/>
<accession>A0A2P2N895</accession>
<evidence type="ECO:0000313" key="2">
    <source>
        <dbReference type="EMBL" id="MBX38672.1"/>
    </source>
</evidence>
<feature type="compositionally biased region" description="Basic and acidic residues" evidence="1">
    <location>
        <begin position="47"/>
        <end position="64"/>
    </location>
</feature>